<sequence>MGRTSSTLVPVCEGLRTLAESLREVAGMVDNMDTLLGTIKLPNNPKGDGTPSADRPKNNTSSALLPAEAVSLSRLAELMKVIEKGVRVELNTIMSLHYRMDLKPLVAHDVGKVLRSFQAVTAEVLREAVNAFIETGEKEKREDLEFILAFSAAVDTVVEVPQAAAARGDGEHGTLQETALMRAVDFGSLEAVEILVGAGAGLEVRREGKGLEGGKRALHIACEGKPEIAEFLVCSGAEIEAVTDAGVTPIAYAASQVGLIKFLLGRGADIHKQMNDGRTLFHLATSEGDKDVVELLLNEGARPEDRDEQAWSVLHCTATVYNNIPRDHKEIAELLISRGADLSARDRDG</sequence>
<dbReference type="GO" id="GO:0000976">
    <property type="term" value="F:transcription cis-regulatory region binding"/>
    <property type="evidence" value="ECO:0007669"/>
    <property type="project" value="TreeGrafter"/>
</dbReference>
<proteinExistence type="predicted"/>
<dbReference type="InterPro" id="IPR050663">
    <property type="entry name" value="Ankyrin-SOCS_Box"/>
</dbReference>
<dbReference type="VEuPathDB" id="CryptoDB:Cvel_23319"/>
<dbReference type="SUPFAM" id="SSF48403">
    <property type="entry name" value="Ankyrin repeat"/>
    <property type="match status" value="1"/>
</dbReference>
<evidence type="ECO:0000256" key="3">
    <source>
        <dbReference type="PROSITE-ProRule" id="PRU00023"/>
    </source>
</evidence>
<dbReference type="PhylomeDB" id="A0A0G4GTF5"/>
<dbReference type="PROSITE" id="PS50088">
    <property type="entry name" value="ANK_REPEAT"/>
    <property type="match status" value="2"/>
</dbReference>
<dbReference type="GO" id="GO:0005634">
    <property type="term" value="C:nucleus"/>
    <property type="evidence" value="ECO:0007669"/>
    <property type="project" value="TreeGrafter"/>
</dbReference>
<feature type="repeat" description="ANK" evidence="3">
    <location>
        <begin position="175"/>
        <end position="207"/>
    </location>
</feature>
<dbReference type="SMART" id="SM00248">
    <property type="entry name" value="ANK"/>
    <property type="match status" value="5"/>
</dbReference>
<dbReference type="PRINTS" id="PR01415">
    <property type="entry name" value="ANKYRIN"/>
</dbReference>
<dbReference type="PANTHER" id="PTHR24193:SF121">
    <property type="entry name" value="ADA2A-CONTAINING COMPLEX COMPONENT 3, ISOFORM D"/>
    <property type="match status" value="1"/>
</dbReference>
<dbReference type="EMBL" id="CDMZ01001533">
    <property type="protein sequence ID" value="CEM34002.1"/>
    <property type="molecule type" value="Genomic_DNA"/>
</dbReference>
<dbReference type="InterPro" id="IPR002110">
    <property type="entry name" value="Ankyrin_rpt"/>
</dbReference>
<dbReference type="PROSITE" id="PS50297">
    <property type="entry name" value="ANK_REP_REGION"/>
    <property type="match status" value="1"/>
</dbReference>
<keyword evidence="2 3" id="KW-0040">ANK repeat</keyword>
<protein>
    <submittedName>
        <fullName evidence="5">Uncharacterized protein</fullName>
    </submittedName>
</protein>
<dbReference type="AlphaFoldDB" id="A0A0G4GTF5"/>
<evidence type="ECO:0000256" key="2">
    <source>
        <dbReference type="ARBA" id="ARBA00023043"/>
    </source>
</evidence>
<keyword evidence="1" id="KW-0677">Repeat</keyword>
<dbReference type="GO" id="GO:0045944">
    <property type="term" value="P:positive regulation of transcription by RNA polymerase II"/>
    <property type="evidence" value="ECO:0007669"/>
    <property type="project" value="TreeGrafter"/>
</dbReference>
<organism evidence="5">
    <name type="scientific">Chromera velia CCMP2878</name>
    <dbReference type="NCBI Taxonomy" id="1169474"/>
    <lineage>
        <taxon>Eukaryota</taxon>
        <taxon>Sar</taxon>
        <taxon>Alveolata</taxon>
        <taxon>Colpodellida</taxon>
        <taxon>Chromeraceae</taxon>
        <taxon>Chromera</taxon>
    </lineage>
</organism>
<dbReference type="InterPro" id="IPR036770">
    <property type="entry name" value="Ankyrin_rpt-contain_sf"/>
</dbReference>
<reference evidence="5" key="1">
    <citation type="submission" date="2014-11" db="EMBL/GenBank/DDBJ databases">
        <authorList>
            <person name="Otto D Thomas"/>
            <person name="Naeem Raeece"/>
        </authorList>
    </citation>
    <scope>NUCLEOTIDE SEQUENCE</scope>
</reference>
<evidence type="ECO:0000256" key="4">
    <source>
        <dbReference type="SAM" id="MobiDB-lite"/>
    </source>
</evidence>
<evidence type="ECO:0000256" key="1">
    <source>
        <dbReference type="ARBA" id="ARBA00022737"/>
    </source>
</evidence>
<evidence type="ECO:0000313" key="5">
    <source>
        <dbReference type="EMBL" id="CEM34002.1"/>
    </source>
</evidence>
<accession>A0A0G4GTF5</accession>
<feature type="region of interest" description="Disordered" evidence="4">
    <location>
        <begin position="39"/>
        <end position="62"/>
    </location>
</feature>
<dbReference type="PANTHER" id="PTHR24193">
    <property type="entry name" value="ANKYRIN REPEAT PROTEIN"/>
    <property type="match status" value="1"/>
</dbReference>
<gene>
    <name evidence="5" type="ORF">Cvel_23319</name>
</gene>
<name>A0A0G4GTF5_9ALVE</name>
<feature type="repeat" description="ANK" evidence="3">
    <location>
        <begin position="276"/>
        <end position="308"/>
    </location>
</feature>
<dbReference type="Pfam" id="PF12796">
    <property type="entry name" value="Ank_2"/>
    <property type="match status" value="2"/>
</dbReference>
<dbReference type="Gene3D" id="1.25.40.20">
    <property type="entry name" value="Ankyrin repeat-containing domain"/>
    <property type="match status" value="2"/>
</dbReference>